<reference evidence="3 4" key="1">
    <citation type="submission" date="2021-03" db="EMBL/GenBank/DDBJ databases">
        <title>Genomic Encyclopedia of Type Strains, Phase IV (KMG-IV): sequencing the most valuable type-strain genomes for metagenomic binning, comparative biology and taxonomic classification.</title>
        <authorList>
            <person name="Goeker M."/>
        </authorList>
    </citation>
    <scope>NUCLEOTIDE SEQUENCE [LARGE SCALE GENOMIC DNA]</scope>
    <source>
        <strain evidence="3 4">DSM 101953</strain>
    </source>
</reference>
<evidence type="ECO:0000313" key="4">
    <source>
        <dbReference type="Proteomes" id="UP000773462"/>
    </source>
</evidence>
<dbReference type="EMBL" id="JAGGLV010000005">
    <property type="protein sequence ID" value="MBP2111918.1"/>
    <property type="molecule type" value="Genomic_DNA"/>
</dbReference>
<organism evidence="3 4">
    <name type="scientific">Paenibacillus silagei</name>
    <dbReference type="NCBI Taxonomy" id="1670801"/>
    <lineage>
        <taxon>Bacteria</taxon>
        <taxon>Bacillati</taxon>
        <taxon>Bacillota</taxon>
        <taxon>Bacilli</taxon>
        <taxon>Bacillales</taxon>
        <taxon>Paenibacillaceae</taxon>
        <taxon>Paenibacillus</taxon>
    </lineage>
</organism>
<evidence type="ECO:0000259" key="2">
    <source>
        <dbReference type="Pfam" id="PF13472"/>
    </source>
</evidence>
<feature type="chain" id="PRO_5047015630" evidence="1">
    <location>
        <begin position="20"/>
        <end position="233"/>
    </location>
</feature>
<protein>
    <submittedName>
        <fullName evidence="3">Lysophospholipase L1-like esterase</fullName>
    </submittedName>
</protein>
<evidence type="ECO:0000313" key="3">
    <source>
        <dbReference type="EMBL" id="MBP2111918.1"/>
    </source>
</evidence>
<proteinExistence type="predicted"/>
<dbReference type="InterPro" id="IPR051532">
    <property type="entry name" value="Ester_Hydrolysis_Enzymes"/>
</dbReference>
<gene>
    <name evidence="3" type="ORF">J2Z70_002059</name>
</gene>
<dbReference type="Gene3D" id="3.40.50.1110">
    <property type="entry name" value="SGNH hydrolase"/>
    <property type="match status" value="1"/>
</dbReference>
<keyword evidence="4" id="KW-1185">Reference proteome</keyword>
<dbReference type="PROSITE" id="PS51257">
    <property type="entry name" value="PROKAR_LIPOPROTEIN"/>
    <property type="match status" value="1"/>
</dbReference>
<dbReference type="Proteomes" id="UP000773462">
    <property type="component" value="Unassembled WGS sequence"/>
</dbReference>
<dbReference type="InterPro" id="IPR013830">
    <property type="entry name" value="SGNH_hydro"/>
</dbReference>
<dbReference type="PANTHER" id="PTHR30383">
    <property type="entry name" value="THIOESTERASE 1/PROTEASE 1/LYSOPHOSPHOLIPASE L1"/>
    <property type="match status" value="1"/>
</dbReference>
<name>A0ABS4NPC5_9BACL</name>
<feature type="domain" description="SGNH hydrolase-type esterase" evidence="2">
    <location>
        <begin position="59"/>
        <end position="216"/>
    </location>
</feature>
<accession>A0ABS4NPC5</accession>
<comment type="caution">
    <text evidence="3">The sequence shown here is derived from an EMBL/GenBank/DDBJ whole genome shotgun (WGS) entry which is preliminary data.</text>
</comment>
<dbReference type="InterPro" id="IPR036514">
    <property type="entry name" value="SGNH_hydro_sf"/>
</dbReference>
<feature type="signal peptide" evidence="1">
    <location>
        <begin position="1"/>
        <end position="19"/>
    </location>
</feature>
<keyword evidence="1" id="KW-0732">Signal</keyword>
<dbReference type="Pfam" id="PF13472">
    <property type="entry name" value="Lipase_GDSL_2"/>
    <property type="match status" value="1"/>
</dbReference>
<dbReference type="RefSeq" id="WP_342593005.1">
    <property type="nucleotide sequence ID" value="NZ_JAGGLV010000005.1"/>
</dbReference>
<dbReference type="SUPFAM" id="SSF52266">
    <property type="entry name" value="SGNH hydrolase"/>
    <property type="match status" value="1"/>
</dbReference>
<sequence length="233" mass="25589">MFKKIILSLVIGGTALTLAACGNGQAPQDVTSQPQANETAHLEKSDQTSYKTIFKNSVFLGDSITEALSYHDILDEFNVVAGAGKTTELSLMSGDVDKLAERSPQHLFIMLGSDDILLPPQITDNPKEYSLNFYAELIGSIKEKLPKASITVLPVTPVTPEAEQVEPRYKNISDYNQGLQELAAKQQVGFADLSSIFVDGQHLYSSDGIHFKPEFYTRMLGLLKDRVKQHAAK</sequence>
<evidence type="ECO:0000256" key="1">
    <source>
        <dbReference type="SAM" id="SignalP"/>
    </source>
</evidence>